<keyword evidence="2 4" id="KW-0689">Ribosomal protein</keyword>
<keyword evidence="6" id="KW-0150">Chloroplast</keyword>
<evidence type="ECO:0000256" key="4">
    <source>
        <dbReference type="HAMAP-Rule" id="MF_01363"/>
    </source>
</evidence>
<organism evidence="6">
    <name type="scientific">Cryptogramma acrostichoides</name>
    <dbReference type="NCBI Taxonomy" id="414624"/>
    <lineage>
        <taxon>Eukaryota</taxon>
        <taxon>Viridiplantae</taxon>
        <taxon>Streptophyta</taxon>
        <taxon>Embryophyta</taxon>
        <taxon>Tracheophyta</taxon>
        <taxon>Polypodiopsida</taxon>
        <taxon>Polypodiidae</taxon>
        <taxon>Polypodiales</taxon>
        <taxon>Pteridineae</taxon>
        <taxon>Pteridaceae</taxon>
        <taxon>Cryptogrammoideae</taxon>
        <taxon>Cryptogramma</taxon>
    </lineage>
</organism>
<dbReference type="InterPro" id="IPR036164">
    <property type="entry name" value="bL21-like_sf"/>
</dbReference>
<dbReference type="HAMAP" id="MF_01363">
    <property type="entry name" value="Ribosomal_bL21"/>
    <property type="match status" value="1"/>
</dbReference>
<comment type="function">
    <text evidence="4 5">This protein binds to 23S rRNA.</text>
</comment>
<dbReference type="GO" id="GO:0006412">
    <property type="term" value="P:translation"/>
    <property type="evidence" value="ECO:0007669"/>
    <property type="project" value="UniProtKB-UniRule"/>
</dbReference>
<evidence type="ECO:0000256" key="2">
    <source>
        <dbReference type="ARBA" id="ARBA00022980"/>
    </source>
</evidence>
<keyword evidence="4" id="KW-0699">rRNA-binding</keyword>
<protein>
    <recommendedName>
        <fullName evidence="4">Large ribosomal subunit protein bL21c</fullName>
    </recommendedName>
</protein>
<geneLocation type="chloroplast" evidence="6"/>
<evidence type="ECO:0000256" key="3">
    <source>
        <dbReference type="ARBA" id="ARBA00023274"/>
    </source>
</evidence>
<dbReference type="GO" id="GO:0019843">
    <property type="term" value="F:rRNA binding"/>
    <property type="evidence" value="ECO:0007669"/>
    <property type="project" value="UniProtKB-UniRule"/>
</dbReference>
<dbReference type="SUPFAM" id="SSF141091">
    <property type="entry name" value="L21p-like"/>
    <property type="match status" value="1"/>
</dbReference>
<evidence type="ECO:0000313" key="6">
    <source>
        <dbReference type="EMBL" id="AYW15774.1"/>
    </source>
</evidence>
<keyword evidence="3 4" id="KW-0687">Ribonucleoprotein</keyword>
<sequence>MEKQREKIGMDRYAIIDIGGNQLQVEPGRFHDIRCFAPNIDRSGSDTKVSMSRVLLIRDGSNVDIGYPWITEAVVRGRILHRCFEKKLVIQKIHSKKKTRRISGCRRSMIRFVIDSIHFSGRDTNNC</sequence>
<dbReference type="AlphaFoldDB" id="A0A3G5CSD3"/>
<keyword evidence="6" id="KW-0934">Plastid</keyword>
<proteinExistence type="inferred from homology"/>
<dbReference type="InterPro" id="IPR001787">
    <property type="entry name" value="Ribosomal_bL21"/>
</dbReference>
<dbReference type="InterPro" id="IPR028909">
    <property type="entry name" value="bL21-like"/>
</dbReference>
<dbReference type="NCBIfam" id="TIGR00061">
    <property type="entry name" value="L21"/>
    <property type="match status" value="1"/>
</dbReference>
<dbReference type="RefSeq" id="YP_009548799.1">
    <property type="nucleotide sequence ID" value="NC_040211.1"/>
</dbReference>
<comment type="subcellular location">
    <subcellularLocation>
        <location evidence="4">Plastid</location>
        <location evidence="4">Chloroplast</location>
    </subcellularLocation>
</comment>
<dbReference type="GeneID" id="38746540"/>
<evidence type="ECO:0000256" key="5">
    <source>
        <dbReference type="RuleBase" id="RU000563"/>
    </source>
</evidence>
<gene>
    <name evidence="4 6" type="primary">rpl21</name>
</gene>
<dbReference type="GO" id="GO:0009507">
    <property type="term" value="C:chloroplast"/>
    <property type="evidence" value="ECO:0007669"/>
    <property type="project" value="UniProtKB-SubCell"/>
</dbReference>
<dbReference type="EMBL" id="MH173081">
    <property type="protein sequence ID" value="AYW15774.1"/>
    <property type="molecule type" value="Genomic_DNA"/>
</dbReference>
<accession>A0A3G5CSD3</accession>
<dbReference type="GO" id="GO:0005840">
    <property type="term" value="C:ribosome"/>
    <property type="evidence" value="ECO:0007669"/>
    <property type="project" value="UniProtKB-KW"/>
</dbReference>
<name>A0A3G5CSD3_9MONI</name>
<dbReference type="GO" id="GO:1990904">
    <property type="term" value="C:ribonucleoprotein complex"/>
    <property type="evidence" value="ECO:0007669"/>
    <property type="project" value="UniProtKB-KW"/>
</dbReference>
<evidence type="ECO:0000256" key="1">
    <source>
        <dbReference type="ARBA" id="ARBA00008563"/>
    </source>
</evidence>
<dbReference type="GO" id="GO:0003735">
    <property type="term" value="F:structural constituent of ribosome"/>
    <property type="evidence" value="ECO:0007669"/>
    <property type="project" value="InterPro"/>
</dbReference>
<comment type="subunit">
    <text evidence="4 5">Part of the 50S ribosomal subunit.</text>
</comment>
<keyword evidence="4" id="KW-0694">RNA-binding</keyword>
<dbReference type="Pfam" id="PF00829">
    <property type="entry name" value="Ribosomal_L21p"/>
    <property type="match status" value="1"/>
</dbReference>
<reference evidence="6" key="1">
    <citation type="journal article" date="2018" name="Genome Biol. Evol.">
        <title>Mobile Elements Shape Plastome Evolution in Ferns.</title>
        <authorList>
            <person name="Robison T.A."/>
            <person name="Grusz A.L."/>
            <person name="Wolf P.G."/>
            <person name="Mower J.P."/>
            <person name="Fauskee B.D."/>
            <person name="Sosa K."/>
            <person name="Schuettpelz E.L."/>
        </authorList>
    </citation>
    <scope>NUCLEOTIDE SEQUENCE</scope>
</reference>
<comment type="similarity">
    <text evidence="1 4 5">Belongs to the bacterial ribosomal protein bL21 family.</text>
</comment>